<dbReference type="GO" id="GO:0004190">
    <property type="term" value="F:aspartic-type endopeptidase activity"/>
    <property type="evidence" value="ECO:0007669"/>
    <property type="project" value="InterPro"/>
</dbReference>
<dbReference type="AlphaFoldDB" id="A0A0F9KXE0"/>
<dbReference type="EMBL" id="LAZR01008325">
    <property type="protein sequence ID" value="KKM79496.1"/>
    <property type="molecule type" value="Genomic_DNA"/>
</dbReference>
<name>A0A0F9KXE0_9ZZZZ</name>
<evidence type="ECO:0000256" key="2">
    <source>
        <dbReference type="ARBA" id="ARBA00022670"/>
    </source>
</evidence>
<reference evidence="8" key="1">
    <citation type="journal article" date="2015" name="Nature">
        <title>Complex archaea that bridge the gap between prokaryotes and eukaryotes.</title>
        <authorList>
            <person name="Spang A."/>
            <person name="Saw J.H."/>
            <person name="Jorgensen S.L."/>
            <person name="Zaremba-Niedzwiedzka K."/>
            <person name="Martijn J."/>
            <person name="Lind A.E."/>
            <person name="van Eijk R."/>
            <person name="Schleper C."/>
            <person name="Guy L."/>
            <person name="Ettema T.J."/>
        </authorList>
    </citation>
    <scope>NUCLEOTIDE SEQUENCE</scope>
</reference>
<evidence type="ECO:0000256" key="3">
    <source>
        <dbReference type="ARBA" id="ARBA00022692"/>
    </source>
</evidence>
<sequence>MKSYTLGFCASIAALAADQASKVYVLANADTLAAGIPVFPGFNLIFHRNYGVTFGFFQNVPWWGLTLVAAVVVLFLAVSLIRATRISETVAYGMVIGGALGNIVDRIRFGGVTDFLDFYLGSAHWPAFNLADVVVVCGVGVLLIVAGREKTVSSEISK</sequence>
<dbReference type="Pfam" id="PF01252">
    <property type="entry name" value="Peptidase_A8"/>
    <property type="match status" value="1"/>
</dbReference>
<keyword evidence="4" id="KW-0378">Hydrolase</keyword>
<dbReference type="PANTHER" id="PTHR33695:SF1">
    <property type="entry name" value="LIPOPROTEIN SIGNAL PEPTIDASE"/>
    <property type="match status" value="1"/>
</dbReference>
<dbReference type="PANTHER" id="PTHR33695">
    <property type="entry name" value="LIPOPROTEIN SIGNAL PEPTIDASE"/>
    <property type="match status" value="1"/>
</dbReference>
<dbReference type="HAMAP" id="MF_00161">
    <property type="entry name" value="LspA"/>
    <property type="match status" value="1"/>
</dbReference>
<feature type="transmembrane region" description="Helical" evidence="7">
    <location>
        <begin position="59"/>
        <end position="78"/>
    </location>
</feature>
<keyword evidence="1" id="KW-1003">Cell membrane</keyword>
<evidence type="ECO:0000256" key="6">
    <source>
        <dbReference type="ARBA" id="ARBA00023136"/>
    </source>
</evidence>
<dbReference type="PRINTS" id="PR00781">
    <property type="entry name" value="LIPOSIGPTASE"/>
</dbReference>
<evidence type="ECO:0000256" key="5">
    <source>
        <dbReference type="ARBA" id="ARBA00022989"/>
    </source>
</evidence>
<protein>
    <recommendedName>
        <fullName evidence="9">Lipoprotein signal peptidase</fullName>
    </recommendedName>
</protein>
<dbReference type="NCBIfam" id="TIGR00077">
    <property type="entry name" value="lspA"/>
    <property type="match status" value="1"/>
</dbReference>
<evidence type="ECO:0000313" key="8">
    <source>
        <dbReference type="EMBL" id="KKM79496.1"/>
    </source>
</evidence>
<accession>A0A0F9KXE0</accession>
<feature type="transmembrane region" description="Helical" evidence="7">
    <location>
        <begin position="90"/>
        <end position="107"/>
    </location>
</feature>
<dbReference type="PROSITE" id="PS00855">
    <property type="entry name" value="SPASE_II"/>
    <property type="match status" value="1"/>
</dbReference>
<keyword evidence="5 7" id="KW-1133">Transmembrane helix</keyword>
<keyword evidence="3 7" id="KW-0812">Transmembrane</keyword>
<keyword evidence="6 7" id="KW-0472">Membrane</keyword>
<dbReference type="InterPro" id="IPR001872">
    <property type="entry name" value="Peptidase_A8"/>
</dbReference>
<proteinExistence type="inferred from homology"/>
<gene>
    <name evidence="8" type="ORF">LCGC14_1349380</name>
</gene>
<evidence type="ECO:0000256" key="7">
    <source>
        <dbReference type="SAM" id="Phobius"/>
    </source>
</evidence>
<evidence type="ECO:0000256" key="1">
    <source>
        <dbReference type="ARBA" id="ARBA00022475"/>
    </source>
</evidence>
<evidence type="ECO:0000256" key="4">
    <source>
        <dbReference type="ARBA" id="ARBA00022801"/>
    </source>
</evidence>
<dbReference type="GO" id="GO:0006508">
    <property type="term" value="P:proteolysis"/>
    <property type="evidence" value="ECO:0007669"/>
    <property type="project" value="UniProtKB-KW"/>
</dbReference>
<keyword evidence="2" id="KW-0645">Protease</keyword>
<comment type="caution">
    <text evidence="8">The sequence shown here is derived from an EMBL/GenBank/DDBJ whole genome shotgun (WGS) entry which is preliminary data.</text>
</comment>
<feature type="transmembrane region" description="Helical" evidence="7">
    <location>
        <begin position="127"/>
        <end position="146"/>
    </location>
</feature>
<evidence type="ECO:0008006" key="9">
    <source>
        <dbReference type="Google" id="ProtNLM"/>
    </source>
</evidence>
<dbReference type="GO" id="GO:0016020">
    <property type="term" value="C:membrane"/>
    <property type="evidence" value="ECO:0007669"/>
    <property type="project" value="InterPro"/>
</dbReference>
<organism evidence="8">
    <name type="scientific">marine sediment metagenome</name>
    <dbReference type="NCBI Taxonomy" id="412755"/>
    <lineage>
        <taxon>unclassified sequences</taxon>
        <taxon>metagenomes</taxon>
        <taxon>ecological metagenomes</taxon>
    </lineage>
</organism>